<keyword evidence="1" id="KW-0812">Transmembrane</keyword>
<dbReference type="Proteomes" id="UP001220010">
    <property type="component" value="Unassembled WGS sequence"/>
</dbReference>
<organism evidence="2 3">
    <name type="scientific">Candidatus Methanocrinis natronophilus</name>
    <dbReference type="NCBI Taxonomy" id="3033396"/>
    <lineage>
        <taxon>Archaea</taxon>
        <taxon>Methanobacteriati</taxon>
        <taxon>Methanobacteriota</taxon>
        <taxon>Stenosarchaea group</taxon>
        <taxon>Methanomicrobia</taxon>
        <taxon>Methanotrichales</taxon>
        <taxon>Methanotrichaceae</taxon>
        <taxon>Methanocrinis</taxon>
    </lineage>
</organism>
<evidence type="ECO:0000313" key="2">
    <source>
        <dbReference type="EMBL" id="MDF0591047.1"/>
    </source>
</evidence>
<feature type="transmembrane region" description="Helical" evidence="1">
    <location>
        <begin position="154"/>
        <end position="174"/>
    </location>
</feature>
<evidence type="ECO:0000313" key="3">
    <source>
        <dbReference type="Proteomes" id="UP001220010"/>
    </source>
</evidence>
<sequence>MTSLFLNGVFGVGLFLLLLAGGVTLHLLNMERTYRRVAATSKVKVDYNVETKANGGNVPRDKLKEEVMKEMFIRQGSNFNAAAVTAWMLLFAAFAYFYFLTPEIFPRHNYFQLSDLASDTFGFAAFGLLILLFGLVTAALIPRKVYAYYEISKSMKIAIMFAVPLLAVSIFLSLQQGTIYPEVDLGSRTFAFLALFASEAALLWPVYADALGGMR</sequence>
<protein>
    <submittedName>
        <fullName evidence="2">Uncharacterized protein</fullName>
    </submittedName>
</protein>
<feature type="transmembrane region" description="Helical" evidence="1">
    <location>
        <begin position="120"/>
        <end position="142"/>
    </location>
</feature>
<dbReference type="EMBL" id="JARFPK010000025">
    <property type="protein sequence ID" value="MDF0591047.1"/>
    <property type="molecule type" value="Genomic_DNA"/>
</dbReference>
<comment type="caution">
    <text evidence="2">The sequence shown here is derived from an EMBL/GenBank/DDBJ whole genome shotgun (WGS) entry which is preliminary data.</text>
</comment>
<accession>A0ABT5X8N5</accession>
<gene>
    <name evidence="2" type="ORF">P0O15_07685</name>
</gene>
<feature type="transmembrane region" description="Helical" evidence="1">
    <location>
        <begin position="79"/>
        <end position="100"/>
    </location>
</feature>
<feature type="transmembrane region" description="Helical" evidence="1">
    <location>
        <begin position="189"/>
        <end position="207"/>
    </location>
</feature>
<evidence type="ECO:0000256" key="1">
    <source>
        <dbReference type="SAM" id="Phobius"/>
    </source>
</evidence>
<feature type="transmembrane region" description="Helical" evidence="1">
    <location>
        <begin position="6"/>
        <end position="28"/>
    </location>
</feature>
<dbReference type="RefSeq" id="WP_316966789.1">
    <property type="nucleotide sequence ID" value="NZ_JARFPK010000025.1"/>
</dbReference>
<keyword evidence="1" id="KW-0472">Membrane</keyword>
<keyword evidence="3" id="KW-1185">Reference proteome</keyword>
<reference evidence="2 3" key="1">
    <citation type="submission" date="2023-03" db="EMBL/GenBank/DDBJ databases">
        <title>WGS of Methanotrichaceae archaeon Mx.</title>
        <authorList>
            <person name="Sorokin D.Y."/>
            <person name="Merkel A.Y."/>
        </authorList>
    </citation>
    <scope>NUCLEOTIDE SEQUENCE [LARGE SCALE GENOMIC DNA]</scope>
    <source>
        <strain evidence="2 3">Mx</strain>
    </source>
</reference>
<name>A0ABT5X8N5_9EURY</name>
<proteinExistence type="predicted"/>
<keyword evidence="1" id="KW-1133">Transmembrane helix</keyword>